<accession>A0ABS4GJN2</accession>
<dbReference type="SMART" id="SM00646">
    <property type="entry name" value="Ami_3"/>
    <property type="match status" value="1"/>
</dbReference>
<keyword evidence="2" id="KW-0961">Cell wall biogenesis/degradation</keyword>
<evidence type="ECO:0000313" key="5">
    <source>
        <dbReference type="EMBL" id="MBP1930451.1"/>
    </source>
</evidence>
<evidence type="ECO:0000259" key="4">
    <source>
        <dbReference type="PROSITE" id="PS51781"/>
    </source>
</evidence>
<proteinExistence type="predicted"/>
<dbReference type="Pfam" id="PF08239">
    <property type="entry name" value="SH3_3"/>
    <property type="match status" value="3"/>
</dbReference>
<keyword evidence="3" id="KW-1133">Transmembrane helix</keyword>
<feature type="transmembrane region" description="Helical" evidence="3">
    <location>
        <begin position="12"/>
        <end position="31"/>
    </location>
</feature>
<dbReference type="Gene3D" id="3.40.630.40">
    <property type="entry name" value="Zn-dependent exopeptidases"/>
    <property type="match status" value="1"/>
</dbReference>
<comment type="caution">
    <text evidence="5">The sequence shown here is derived from an EMBL/GenBank/DDBJ whole genome shotgun (WGS) entry which is preliminary data.</text>
</comment>
<dbReference type="PANTHER" id="PTHR30404:SF0">
    <property type="entry name" value="N-ACETYLMURAMOYL-L-ALANINE AMIDASE AMIC"/>
    <property type="match status" value="1"/>
</dbReference>
<sequence length="441" mass="49366">MSQLPQLPFFRMWIPILFILVFLFSPTLPMLTVSSEGKQTASVTVSTLNVREEPGLNYPIVGEVHQGESYQISDMRDDWIEIIFDQGKKGWVASWLVEIQVEAEEKNNTALYKISPTIEALNVRSGPSTSFSTVAQLSQEKSYLALEEQGDWIKIKFSEDSSGWVAGWLVKKDKDSNSQVHTSSQGFIKILSTGTNIRSGADTSFPVVHIAQEGERFPVLEQVGDWFKIRLTTQETAFVAGWIVAAEGLPNVSRKEIGDLLKGKTIIIDPGHGGSDSGAIGPHLGTLEKIINLEVSQLLTNHLKEAGAKVILTRQDDRKLSLQSRVDASIIHQADVFISLHHNTSENYRVNGLITYFYSDGEDKKLAEQIQESLVKHTGLTDLNARFGDYFVLRENPQLAVLCELGFLTNYQEEIQLNTKEYQRNAAEGIFQGVIRYFKDK</sequence>
<dbReference type="EC" id="3.5.1.28" evidence="5"/>
<keyword evidence="1 5" id="KW-0378">Hydrolase</keyword>
<dbReference type="InterPro" id="IPR017293">
    <property type="entry name" value="N-acetylmuramoyl-L-ala_amidase"/>
</dbReference>
<feature type="domain" description="SH3b" evidence="4">
    <location>
        <begin position="109"/>
        <end position="173"/>
    </location>
</feature>
<dbReference type="Gene3D" id="2.30.30.40">
    <property type="entry name" value="SH3 Domains"/>
    <property type="match status" value="3"/>
</dbReference>
<feature type="domain" description="SH3b" evidence="4">
    <location>
        <begin position="38"/>
        <end position="100"/>
    </location>
</feature>
<name>A0ABS4GJN2_9BACL</name>
<dbReference type="SUPFAM" id="SSF53187">
    <property type="entry name" value="Zn-dependent exopeptidases"/>
    <property type="match status" value="1"/>
</dbReference>
<keyword evidence="3" id="KW-0472">Membrane</keyword>
<dbReference type="GO" id="GO:0008745">
    <property type="term" value="F:N-acetylmuramoyl-L-alanine amidase activity"/>
    <property type="evidence" value="ECO:0007669"/>
    <property type="project" value="UniProtKB-EC"/>
</dbReference>
<protein>
    <submittedName>
        <fullName evidence="5">N-acetylmuramoyl-L-alanine amidase</fullName>
        <ecNumber evidence="5">3.5.1.28</ecNumber>
    </submittedName>
</protein>
<keyword evidence="6" id="KW-1185">Reference proteome</keyword>
<dbReference type="Pfam" id="PF01520">
    <property type="entry name" value="Amidase_3"/>
    <property type="match status" value="1"/>
</dbReference>
<gene>
    <name evidence="5" type="ORF">J2Z37_000438</name>
</gene>
<organism evidence="5 6">
    <name type="scientific">Ammoniphilus resinae</name>
    <dbReference type="NCBI Taxonomy" id="861532"/>
    <lineage>
        <taxon>Bacteria</taxon>
        <taxon>Bacillati</taxon>
        <taxon>Bacillota</taxon>
        <taxon>Bacilli</taxon>
        <taxon>Bacillales</taxon>
        <taxon>Paenibacillaceae</taxon>
        <taxon>Aneurinibacillus group</taxon>
        <taxon>Ammoniphilus</taxon>
    </lineage>
</organism>
<dbReference type="RefSeq" id="WP_209808432.1">
    <property type="nucleotide sequence ID" value="NZ_JAGGKT010000001.1"/>
</dbReference>
<evidence type="ECO:0000256" key="1">
    <source>
        <dbReference type="ARBA" id="ARBA00022801"/>
    </source>
</evidence>
<keyword evidence="3" id="KW-0812">Transmembrane</keyword>
<dbReference type="PROSITE" id="PS51781">
    <property type="entry name" value="SH3B"/>
    <property type="match status" value="3"/>
</dbReference>
<feature type="domain" description="SH3b" evidence="4">
    <location>
        <begin position="183"/>
        <end position="247"/>
    </location>
</feature>
<reference evidence="5 6" key="1">
    <citation type="submission" date="2021-03" db="EMBL/GenBank/DDBJ databases">
        <title>Genomic Encyclopedia of Type Strains, Phase IV (KMG-IV): sequencing the most valuable type-strain genomes for metagenomic binning, comparative biology and taxonomic classification.</title>
        <authorList>
            <person name="Goeker M."/>
        </authorList>
    </citation>
    <scope>NUCLEOTIDE SEQUENCE [LARGE SCALE GENOMIC DNA]</scope>
    <source>
        <strain evidence="5 6">DSM 24738</strain>
    </source>
</reference>
<dbReference type="InterPro" id="IPR002508">
    <property type="entry name" value="MurNAc-LAA_cat"/>
</dbReference>
<dbReference type="InterPro" id="IPR050695">
    <property type="entry name" value="N-acetylmuramoyl_amidase_3"/>
</dbReference>
<dbReference type="InterPro" id="IPR003646">
    <property type="entry name" value="SH3-like_bac-type"/>
</dbReference>
<dbReference type="SMART" id="SM00287">
    <property type="entry name" value="SH3b"/>
    <property type="match status" value="3"/>
</dbReference>
<evidence type="ECO:0000256" key="3">
    <source>
        <dbReference type="SAM" id="Phobius"/>
    </source>
</evidence>
<dbReference type="CDD" id="cd02696">
    <property type="entry name" value="MurNAc-LAA"/>
    <property type="match status" value="1"/>
</dbReference>
<dbReference type="Proteomes" id="UP001519343">
    <property type="component" value="Unassembled WGS sequence"/>
</dbReference>
<evidence type="ECO:0000313" key="6">
    <source>
        <dbReference type="Proteomes" id="UP001519343"/>
    </source>
</evidence>
<evidence type="ECO:0000256" key="2">
    <source>
        <dbReference type="ARBA" id="ARBA00023316"/>
    </source>
</evidence>
<dbReference type="EMBL" id="JAGGKT010000001">
    <property type="protein sequence ID" value="MBP1930451.1"/>
    <property type="molecule type" value="Genomic_DNA"/>
</dbReference>
<dbReference type="PIRSF" id="PIRSF037846">
    <property type="entry name" value="Autolysin_YrvJ_prd"/>
    <property type="match status" value="1"/>
</dbReference>
<dbReference type="PANTHER" id="PTHR30404">
    <property type="entry name" value="N-ACETYLMURAMOYL-L-ALANINE AMIDASE"/>
    <property type="match status" value="1"/>
</dbReference>